<dbReference type="PROSITE" id="PS50114">
    <property type="entry name" value="GATA_ZN_FINGER_2"/>
    <property type="match status" value="1"/>
</dbReference>
<evidence type="ECO:0000256" key="3">
    <source>
        <dbReference type="ARBA" id="ARBA00022833"/>
    </source>
</evidence>
<feature type="region of interest" description="Disordered" evidence="5">
    <location>
        <begin position="1"/>
        <end position="67"/>
    </location>
</feature>
<organism evidence="7 8">
    <name type="scientific">Diaporthe vaccinii</name>
    <dbReference type="NCBI Taxonomy" id="105482"/>
    <lineage>
        <taxon>Eukaryota</taxon>
        <taxon>Fungi</taxon>
        <taxon>Dikarya</taxon>
        <taxon>Ascomycota</taxon>
        <taxon>Pezizomycotina</taxon>
        <taxon>Sordariomycetes</taxon>
        <taxon>Sordariomycetidae</taxon>
        <taxon>Diaporthales</taxon>
        <taxon>Diaporthaceae</taxon>
        <taxon>Diaporthe</taxon>
        <taxon>Diaporthe eres species complex</taxon>
    </lineage>
</organism>
<gene>
    <name evidence="7" type="ORF">FJTKL_00508</name>
</gene>
<name>A0ABR4E2Q6_9PEZI</name>
<keyword evidence="2 4" id="KW-0863">Zinc-finger</keyword>
<keyword evidence="3" id="KW-0862">Zinc</keyword>
<feature type="region of interest" description="Disordered" evidence="5">
    <location>
        <begin position="264"/>
        <end position="290"/>
    </location>
</feature>
<feature type="region of interest" description="Disordered" evidence="5">
    <location>
        <begin position="196"/>
        <end position="228"/>
    </location>
</feature>
<dbReference type="InterPro" id="IPR051140">
    <property type="entry name" value="GATA_TF"/>
</dbReference>
<protein>
    <recommendedName>
        <fullName evidence="6">GATA-type domain-containing protein</fullName>
    </recommendedName>
</protein>
<sequence length="290" mass="32355">MSSFPLTLRPAVPFQQQQQQQQQQHQDQDQDQEQQPQPDLPPPAAVGSDPLPSIDEEGPAPASSPRPVAVESIISQVAKWVDTTSGLQPKENHQFWVNDAKIAENLFTIHRSTKHLLDFTSSIIGNHESFMGQRPVPVMSDGDILFMTQLSSDIARGVGSISAIRHHGLRAARKRKIRPDGTHRDDAFKRLHSGSRSLHHHHPRHHHDHHRSHSHRAGSSNSEAEGVTSCWKCGRTDTPEWRKGPDDEVLCNACGLVYAKQRRKSKAKAAHQSHHSHHSHPSHQAQSGPT</sequence>
<accession>A0ABR4E2Q6</accession>
<evidence type="ECO:0000256" key="2">
    <source>
        <dbReference type="ARBA" id="ARBA00022771"/>
    </source>
</evidence>
<dbReference type="SMART" id="SM00401">
    <property type="entry name" value="ZnF_GATA"/>
    <property type="match status" value="1"/>
</dbReference>
<feature type="domain" description="GATA-type" evidence="6">
    <location>
        <begin position="229"/>
        <end position="258"/>
    </location>
</feature>
<evidence type="ECO:0000256" key="4">
    <source>
        <dbReference type="PROSITE-ProRule" id="PRU00094"/>
    </source>
</evidence>
<dbReference type="Gene3D" id="3.30.50.10">
    <property type="entry name" value="Erythroid Transcription Factor GATA-1, subunit A"/>
    <property type="match status" value="1"/>
</dbReference>
<dbReference type="SUPFAM" id="SSF57716">
    <property type="entry name" value="Glucocorticoid receptor-like (DNA-binding domain)"/>
    <property type="match status" value="1"/>
</dbReference>
<dbReference type="PANTHER" id="PTHR45658">
    <property type="entry name" value="GATA TRANSCRIPTION FACTOR"/>
    <property type="match status" value="1"/>
</dbReference>
<dbReference type="EMBL" id="JBAWTH010000109">
    <property type="protein sequence ID" value="KAL2276706.1"/>
    <property type="molecule type" value="Genomic_DNA"/>
</dbReference>
<dbReference type="CDD" id="cd00202">
    <property type="entry name" value="ZnF_GATA"/>
    <property type="match status" value="1"/>
</dbReference>
<keyword evidence="8" id="KW-1185">Reference proteome</keyword>
<keyword evidence="1" id="KW-0479">Metal-binding</keyword>
<reference evidence="7 8" key="1">
    <citation type="submission" date="2024-03" db="EMBL/GenBank/DDBJ databases">
        <title>A high-quality draft genome sequence of Diaporthe vaccinii, a causative agent of upright dieback and viscid rot disease in cranberry plants.</title>
        <authorList>
            <person name="Sarrasin M."/>
            <person name="Lang B.F."/>
            <person name="Burger G."/>
        </authorList>
    </citation>
    <scope>NUCLEOTIDE SEQUENCE [LARGE SCALE GENOMIC DNA]</scope>
    <source>
        <strain evidence="7 8">IS7</strain>
    </source>
</reference>
<dbReference type="InterPro" id="IPR000679">
    <property type="entry name" value="Znf_GATA"/>
</dbReference>
<comment type="caution">
    <text evidence="7">The sequence shown here is derived from an EMBL/GenBank/DDBJ whole genome shotgun (WGS) entry which is preliminary data.</text>
</comment>
<evidence type="ECO:0000256" key="1">
    <source>
        <dbReference type="ARBA" id="ARBA00022723"/>
    </source>
</evidence>
<evidence type="ECO:0000313" key="7">
    <source>
        <dbReference type="EMBL" id="KAL2276706.1"/>
    </source>
</evidence>
<dbReference type="Pfam" id="PF00320">
    <property type="entry name" value="GATA"/>
    <property type="match status" value="1"/>
</dbReference>
<dbReference type="Proteomes" id="UP001600888">
    <property type="component" value="Unassembled WGS sequence"/>
</dbReference>
<feature type="compositionally biased region" description="Low complexity" evidence="5">
    <location>
        <begin position="15"/>
        <end position="25"/>
    </location>
</feature>
<dbReference type="InterPro" id="IPR013088">
    <property type="entry name" value="Znf_NHR/GATA"/>
</dbReference>
<feature type="compositionally biased region" description="Basic residues" evidence="5">
    <location>
        <begin position="196"/>
        <end position="216"/>
    </location>
</feature>
<feature type="compositionally biased region" description="Basic residues" evidence="5">
    <location>
        <begin position="264"/>
        <end position="281"/>
    </location>
</feature>
<evidence type="ECO:0000313" key="8">
    <source>
        <dbReference type="Proteomes" id="UP001600888"/>
    </source>
</evidence>
<evidence type="ECO:0000256" key="5">
    <source>
        <dbReference type="SAM" id="MobiDB-lite"/>
    </source>
</evidence>
<dbReference type="EMBL" id="JBAWTH010000109">
    <property type="protein sequence ID" value="KAL2276705.1"/>
    <property type="molecule type" value="Genomic_DNA"/>
</dbReference>
<evidence type="ECO:0000259" key="6">
    <source>
        <dbReference type="PROSITE" id="PS50114"/>
    </source>
</evidence>
<proteinExistence type="predicted"/>